<feature type="domain" description="Protein kinase" evidence="9">
    <location>
        <begin position="371"/>
        <end position="687"/>
    </location>
</feature>
<dbReference type="InterPro" id="IPR011009">
    <property type="entry name" value="Kinase-like_dom_sf"/>
</dbReference>
<evidence type="ECO:0000313" key="11">
    <source>
        <dbReference type="Proteomes" id="UP000708148"/>
    </source>
</evidence>
<keyword evidence="1" id="KW-0723">Serine/threonine-protein kinase</keyword>
<sequence length="823" mass="89188">MPARRRALLALLICAVAAAEVVGERGPSSGDVAGDAGPGRGLAQAPESVAQRVSTCRELQEALKRESVMRILIEDNIVCTRQNWPEPIIVRRNLDVTQGLAAADGGGGPDGTEPPRASVNWTNVQHVLIVERAAVVYFHDLLMFQDDMGLAGALDLLFIDTRKGATGVFSGLVVVVRSCGVDVDDFEDLVAGWPRPEFLTGRQRARAIGPSTVLVGDVALWFPEVNSLWQVCNAVIECGVPEDFDARIAEHFDSPWVSSSCANVDGGSDALPLPLSEAAQRGVGGPGSGASIVGTIVLVVTVTGLVVAMTAGMTYYHVRRIKKHVSAGAARENMKSQAAMAMKKEAEGGAGGPSFAIELFAKNMNVPLQDVEVGTLLGRGGFGKVYKGTWKGTTVAIKVIEHGERLMENELKLPFEAYLSKHISHPNVVQTFLIHTRQQDSPHGVTVDTMDLNDSLNQMGDKNSLMSTHDIFSNMAKGSVGNEGGELFETWLVLEYCDRGSLAKAVRKGLLSNHKTGKPRMDHVLLSALDVANAMNYLHSLGITHGDLKADNVLLKSANTDRRGFFCKVSDFGLSRFMGKNDYIQTFTYGTITHMPPELLKDGILTPSVDVYSFGMLLWELLADLQPYSEKNHGEIILAVVNEGRRPLIDDSFPDCYADLIRDCWKQNRQDRPRFPDIVRRLKQMNVNLVTYGTPNGAAVTDSAGSLSLIRRIGEPSLIGPQCTESLQRKFDAGVLPESTTTLPEVRSNNPYYETTNSGETKGACPVLRQDSAGFIADYSHEIDSESDSHSHCSGSSDGYRSAASQVTRSSEHSSSSFHFQPT</sequence>
<evidence type="ECO:0000256" key="8">
    <source>
        <dbReference type="SAM" id="SignalP"/>
    </source>
</evidence>
<dbReference type="PROSITE" id="PS00107">
    <property type="entry name" value="PROTEIN_KINASE_ATP"/>
    <property type="match status" value="1"/>
</dbReference>
<dbReference type="GO" id="GO:0004674">
    <property type="term" value="F:protein serine/threonine kinase activity"/>
    <property type="evidence" value="ECO:0007669"/>
    <property type="project" value="UniProtKB-KW"/>
</dbReference>
<protein>
    <recommendedName>
        <fullName evidence="9">Protein kinase domain-containing protein</fullName>
    </recommendedName>
</protein>
<reference evidence="10" key="1">
    <citation type="submission" date="2020-12" db="EMBL/GenBank/DDBJ databases">
        <authorList>
            <person name="Iha C."/>
        </authorList>
    </citation>
    <scope>NUCLEOTIDE SEQUENCE</scope>
</reference>
<evidence type="ECO:0000256" key="4">
    <source>
        <dbReference type="ARBA" id="ARBA00022777"/>
    </source>
</evidence>
<gene>
    <name evidence="10" type="ORF">OSTQU699_LOCUS3334</name>
</gene>
<evidence type="ECO:0000256" key="6">
    <source>
        <dbReference type="PROSITE-ProRule" id="PRU10141"/>
    </source>
</evidence>
<keyword evidence="4" id="KW-0418">Kinase</keyword>
<evidence type="ECO:0000256" key="1">
    <source>
        <dbReference type="ARBA" id="ARBA00022527"/>
    </source>
</evidence>
<dbReference type="PRINTS" id="PR00109">
    <property type="entry name" value="TYRKINASE"/>
</dbReference>
<name>A0A8S1J362_9CHLO</name>
<dbReference type="SUPFAM" id="SSF56112">
    <property type="entry name" value="Protein kinase-like (PK-like)"/>
    <property type="match status" value="1"/>
</dbReference>
<dbReference type="InterPro" id="IPR017441">
    <property type="entry name" value="Protein_kinase_ATP_BS"/>
</dbReference>
<feature type="chain" id="PRO_5035746121" description="Protein kinase domain-containing protein" evidence="8">
    <location>
        <begin position="24"/>
        <end position="823"/>
    </location>
</feature>
<evidence type="ECO:0000256" key="5">
    <source>
        <dbReference type="ARBA" id="ARBA00022840"/>
    </source>
</evidence>
<evidence type="ECO:0000256" key="2">
    <source>
        <dbReference type="ARBA" id="ARBA00022679"/>
    </source>
</evidence>
<organism evidence="10 11">
    <name type="scientific">Ostreobium quekettii</name>
    <dbReference type="NCBI Taxonomy" id="121088"/>
    <lineage>
        <taxon>Eukaryota</taxon>
        <taxon>Viridiplantae</taxon>
        <taxon>Chlorophyta</taxon>
        <taxon>core chlorophytes</taxon>
        <taxon>Ulvophyceae</taxon>
        <taxon>TCBD clade</taxon>
        <taxon>Bryopsidales</taxon>
        <taxon>Ostreobineae</taxon>
        <taxon>Ostreobiaceae</taxon>
        <taxon>Ostreobium</taxon>
    </lineage>
</organism>
<feature type="region of interest" description="Disordered" evidence="7">
    <location>
        <begin position="780"/>
        <end position="823"/>
    </location>
</feature>
<evidence type="ECO:0000256" key="7">
    <source>
        <dbReference type="SAM" id="MobiDB-lite"/>
    </source>
</evidence>
<dbReference type="AlphaFoldDB" id="A0A8S1J362"/>
<feature type="compositionally biased region" description="Low complexity" evidence="7">
    <location>
        <begin position="813"/>
        <end position="823"/>
    </location>
</feature>
<keyword evidence="5 6" id="KW-0067">ATP-binding</keyword>
<accession>A0A8S1J362</accession>
<feature type="compositionally biased region" description="Basic and acidic residues" evidence="7">
    <location>
        <begin position="780"/>
        <end position="791"/>
    </location>
</feature>
<dbReference type="Gene3D" id="3.30.200.20">
    <property type="entry name" value="Phosphorylase Kinase, domain 1"/>
    <property type="match status" value="1"/>
</dbReference>
<dbReference type="InterPro" id="IPR051681">
    <property type="entry name" value="Ser/Thr_Kinases-Pseudokinases"/>
</dbReference>
<dbReference type="EMBL" id="CAJHUC010000736">
    <property type="protein sequence ID" value="CAD7697973.1"/>
    <property type="molecule type" value="Genomic_DNA"/>
</dbReference>
<proteinExistence type="predicted"/>
<feature type="signal peptide" evidence="8">
    <location>
        <begin position="1"/>
        <end position="23"/>
    </location>
</feature>
<dbReference type="GO" id="GO:0005524">
    <property type="term" value="F:ATP binding"/>
    <property type="evidence" value="ECO:0007669"/>
    <property type="project" value="UniProtKB-UniRule"/>
</dbReference>
<dbReference type="InterPro" id="IPR000719">
    <property type="entry name" value="Prot_kinase_dom"/>
</dbReference>
<evidence type="ECO:0000256" key="3">
    <source>
        <dbReference type="ARBA" id="ARBA00022741"/>
    </source>
</evidence>
<dbReference type="InterPro" id="IPR008271">
    <property type="entry name" value="Ser/Thr_kinase_AS"/>
</dbReference>
<comment type="caution">
    <text evidence="10">The sequence shown here is derived from an EMBL/GenBank/DDBJ whole genome shotgun (WGS) entry which is preliminary data.</text>
</comment>
<dbReference type="Pfam" id="PF07714">
    <property type="entry name" value="PK_Tyr_Ser-Thr"/>
    <property type="match status" value="2"/>
</dbReference>
<dbReference type="SMART" id="SM00220">
    <property type="entry name" value="S_TKc"/>
    <property type="match status" value="1"/>
</dbReference>
<dbReference type="PROSITE" id="PS50011">
    <property type="entry name" value="PROTEIN_KINASE_DOM"/>
    <property type="match status" value="1"/>
</dbReference>
<feature type="compositionally biased region" description="Polar residues" evidence="7">
    <location>
        <begin position="738"/>
        <end position="760"/>
    </location>
</feature>
<evidence type="ECO:0000259" key="9">
    <source>
        <dbReference type="PROSITE" id="PS50011"/>
    </source>
</evidence>
<evidence type="ECO:0000313" key="10">
    <source>
        <dbReference type="EMBL" id="CAD7697973.1"/>
    </source>
</evidence>
<dbReference type="PANTHER" id="PTHR44329">
    <property type="entry name" value="SERINE/THREONINE-PROTEIN KINASE TNNI3K-RELATED"/>
    <property type="match status" value="1"/>
</dbReference>
<dbReference type="PANTHER" id="PTHR44329:SF214">
    <property type="entry name" value="PROTEIN KINASE DOMAIN-CONTAINING PROTEIN"/>
    <property type="match status" value="1"/>
</dbReference>
<dbReference type="InterPro" id="IPR001245">
    <property type="entry name" value="Ser-Thr/Tyr_kinase_cat_dom"/>
</dbReference>
<dbReference type="Gene3D" id="1.10.510.10">
    <property type="entry name" value="Transferase(Phosphotransferase) domain 1"/>
    <property type="match status" value="1"/>
</dbReference>
<keyword evidence="2" id="KW-0808">Transferase</keyword>
<keyword evidence="8" id="KW-0732">Signal</keyword>
<feature type="region of interest" description="Disordered" evidence="7">
    <location>
        <begin position="25"/>
        <end position="47"/>
    </location>
</feature>
<dbReference type="Proteomes" id="UP000708148">
    <property type="component" value="Unassembled WGS sequence"/>
</dbReference>
<feature type="region of interest" description="Disordered" evidence="7">
    <location>
        <begin position="738"/>
        <end position="764"/>
    </location>
</feature>
<dbReference type="PROSITE" id="PS00108">
    <property type="entry name" value="PROTEIN_KINASE_ST"/>
    <property type="match status" value="1"/>
</dbReference>
<keyword evidence="11" id="KW-1185">Reference proteome</keyword>
<keyword evidence="3 6" id="KW-0547">Nucleotide-binding</keyword>
<dbReference type="OrthoDB" id="1711006at2759"/>
<feature type="binding site" evidence="6">
    <location>
        <position position="398"/>
    </location>
    <ligand>
        <name>ATP</name>
        <dbReference type="ChEBI" id="CHEBI:30616"/>
    </ligand>
</feature>